<dbReference type="InterPro" id="IPR055060">
    <property type="entry name" value="ACOX_C_alpha1"/>
</dbReference>
<evidence type="ECO:0000256" key="5">
    <source>
        <dbReference type="ARBA" id="ARBA00022630"/>
    </source>
</evidence>
<comment type="subcellular location">
    <subcellularLocation>
        <location evidence="2">Peroxisome</location>
    </subcellularLocation>
</comment>
<comment type="caution">
    <text evidence="13">The sequence shown here is derived from an EMBL/GenBank/DDBJ whole genome shotgun (WGS) entry which is preliminary data.</text>
</comment>
<feature type="non-terminal residue" evidence="13">
    <location>
        <position position="1"/>
    </location>
</feature>
<evidence type="ECO:0000259" key="11">
    <source>
        <dbReference type="Pfam" id="PF01756"/>
    </source>
</evidence>
<dbReference type="GO" id="GO:0033540">
    <property type="term" value="P:fatty acid beta-oxidation using acyl-CoA oxidase"/>
    <property type="evidence" value="ECO:0007669"/>
    <property type="project" value="TreeGrafter"/>
</dbReference>
<feature type="domain" description="Acyl-CoA oxidase C-alpha1" evidence="12">
    <location>
        <begin position="311"/>
        <end position="473"/>
    </location>
</feature>
<dbReference type="InterPro" id="IPR036250">
    <property type="entry name" value="AcylCo_DH-like_C"/>
</dbReference>
<evidence type="ECO:0000256" key="4">
    <source>
        <dbReference type="ARBA" id="ARBA00012870"/>
    </source>
</evidence>
<dbReference type="AlphaFoldDB" id="A0A6L2PYA1"/>
<dbReference type="PANTHER" id="PTHR10909">
    <property type="entry name" value="ELECTRON TRANSPORT OXIDOREDUCTASE"/>
    <property type="match status" value="1"/>
</dbReference>
<keyword evidence="10" id="KW-0576">Peroxisome</keyword>
<organism evidence="13 14">
    <name type="scientific">Coptotermes formosanus</name>
    <name type="common">Formosan subterranean termite</name>
    <dbReference type="NCBI Taxonomy" id="36987"/>
    <lineage>
        <taxon>Eukaryota</taxon>
        <taxon>Metazoa</taxon>
        <taxon>Ecdysozoa</taxon>
        <taxon>Arthropoda</taxon>
        <taxon>Hexapoda</taxon>
        <taxon>Insecta</taxon>
        <taxon>Pterygota</taxon>
        <taxon>Neoptera</taxon>
        <taxon>Polyneoptera</taxon>
        <taxon>Dictyoptera</taxon>
        <taxon>Blattodea</taxon>
        <taxon>Blattoidea</taxon>
        <taxon>Termitoidae</taxon>
        <taxon>Rhinotermitidae</taxon>
        <taxon>Coptotermes</taxon>
    </lineage>
</organism>
<feature type="domain" description="Acyl-CoA oxidase C-terminal" evidence="11">
    <location>
        <begin position="518"/>
        <end position="697"/>
    </location>
</feature>
<dbReference type="Pfam" id="PF01756">
    <property type="entry name" value="ACOX"/>
    <property type="match status" value="1"/>
</dbReference>
<dbReference type="EC" id="1.3.3.6" evidence="4"/>
<dbReference type="InterPro" id="IPR009100">
    <property type="entry name" value="AcylCoA_DH/oxidase_NM_dom_sf"/>
</dbReference>
<keyword evidence="6" id="KW-0274">FAD</keyword>
<sequence length="861" mass="96817">YYPHQALAMEQETDFIPDLPEGPLSIYRKQASFDWKKLKLVFDKPEILKVKLKVWRTLESDGLFHSEDTAHSIDEQKRLTALQLMKYIQYGFYTEGVANKNYKKKTRTILSLNEAIAALNPNVSIKFALGVSLFGNALLSLGTERHLPLYKAAWHGELLSCIALTEVGHGSNTKQIRTTATYDPATQEFVIHTPDFQAAKCWAGNLGKTCTYALLFAQLCTADGTCHGLHGFVTPVRDPKTLLPYPGIILGDLGEKIGLNGIDNGFIIFQQYRIPRESLLNRLGDVTVNGDYETALITPSQQFGAALENLSAARIGLMGEGTNVCCSALSIAVRYAAVRKQFGPQSDDTELPLIEYQLHQWRLFPYMAATCALKVHVADFTDQYLECVEWSNSGEPVSDLPARVSEIHAMVSAAKPLVTWTCRDITQECREACGGHGYLKASGLGDLRNNYDASVTFEGDNNVLVQQTSNWLLRQWNKVREGEGVASPYNTVDFLINATDILKKKFTGRHLQDVTNHSFILNSYQWLICWLLQETHRRLCVSEKHGEDKFTARNNAQVFGARPLSLVYAENNILTYFWRRCISQDLDSTIQNVLRKLYILYGLWCVEKHLALFYQGGFASDSRLADLVKEGILQMCLQLKPEAVAVADSLAPPDFVLKSVIGKSDGKLYDNLQTQFFHGAGAMQRPTWWNEIVPKPLAKLSICWNNPVMFLKEHTGKNIFFNSGQWQILIWKSGLAKGYTIRHCTVSQDLIPRSVLPLPAPPFEDLKFDKTSTEIVFCIMAPRNLVGGYVPDYFYFRGPAADLGMNWKVLPGKLSCPVSGYWCFTEAHNSKPHMLYMGEGNKATDHTTLQYLTTTQSNRNM</sequence>
<accession>A0A6L2PYA1</accession>
<dbReference type="FunFam" id="1.20.140.10:FF:000010">
    <property type="entry name" value="Acyl-coenzyme A oxidase"/>
    <property type="match status" value="1"/>
</dbReference>
<dbReference type="InterPro" id="IPR002655">
    <property type="entry name" value="Acyl-CoA_oxidase_C"/>
</dbReference>
<evidence type="ECO:0000313" key="14">
    <source>
        <dbReference type="Proteomes" id="UP000502823"/>
    </source>
</evidence>
<dbReference type="Gene3D" id="1.20.140.10">
    <property type="entry name" value="Butyryl-CoA Dehydrogenase, subunit A, domain 3"/>
    <property type="match status" value="2"/>
</dbReference>
<keyword evidence="7" id="KW-0276">Fatty acid metabolism</keyword>
<protein>
    <recommendedName>
        <fullName evidence="4">acyl-CoA oxidase</fullName>
        <ecNumber evidence="4">1.3.3.6</ecNumber>
    </recommendedName>
</protein>
<comment type="cofactor">
    <cofactor evidence="1">
        <name>FAD</name>
        <dbReference type="ChEBI" id="CHEBI:57692"/>
    </cofactor>
</comment>
<keyword evidence="5" id="KW-0285">Flavoprotein</keyword>
<evidence type="ECO:0000256" key="8">
    <source>
        <dbReference type="ARBA" id="ARBA00023002"/>
    </source>
</evidence>
<dbReference type="FunCoup" id="A0A6L2PYA1">
    <property type="interactions" value="385"/>
</dbReference>
<evidence type="ECO:0000256" key="1">
    <source>
        <dbReference type="ARBA" id="ARBA00001974"/>
    </source>
</evidence>
<dbReference type="SUPFAM" id="SSF47203">
    <property type="entry name" value="Acyl-CoA dehydrogenase C-terminal domain-like"/>
    <property type="match status" value="2"/>
</dbReference>
<evidence type="ECO:0000259" key="12">
    <source>
        <dbReference type="Pfam" id="PF22924"/>
    </source>
</evidence>
<keyword evidence="8" id="KW-0560">Oxidoreductase</keyword>
<evidence type="ECO:0000313" key="13">
    <source>
        <dbReference type="EMBL" id="GFG35465.1"/>
    </source>
</evidence>
<dbReference type="GO" id="GO:0005777">
    <property type="term" value="C:peroxisome"/>
    <property type="evidence" value="ECO:0007669"/>
    <property type="project" value="UniProtKB-SubCell"/>
</dbReference>
<dbReference type="InParanoid" id="A0A6L2PYA1"/>
<dbReference type="Gene3D" id="2.40.110.10">
    <property type="entry name" value="Butyryl-CoA Dehydrogenase, subunit A, domain 2"/>
    <property type="match status" value="1"/>
</dbReference>
<comment type="similarity">
    <text evidence="3">Belongs to the acyl-CoA oxidase family.</text>
</comment>
<reference evidence="14" key="1">
    <citation type="submission" date="2020-01" db="EMBL/GenBank/DDBJ databases">
        <title>Draft genome sequence of the Termite Coptotermes fromosanus.</title>
        <authorList>
            <person name="Itakura S."/>
            <person name="Yosikawa Y."/>
            <person name="Umezawa K."/>
        </authorList>
    </citation>
    <scope>NUCLEOTIDE SEQUENCE [LARGE SCALE GENOMIC DNA]</scope>
</reference>
<evidence type="ECO:0000256" key="9">
    <source>
        <dbReference type="ARBA" id="ARBA00023098"/>
    </source>
</evidence>
<dbReference type="FunFam" id="2.40.110.10:FF:000005">
    <property type="entry name" value="Acyl-coenzyme A oxidase"/>
    <property type="match status" value="1"/>
</dbReference>
<dbReference type="GO" id="GO:0016402">
    <property type="term" value="F:pristanoyl-CoA oxidase activity"/>
    <property type="evidence" value="ECO:0007669"/>
    <property type="project" value="TreeGrafter"/>
</dbReference>
<dbReference type="InterPro" id="IPR012258">
    <property type="entry name" value="Acyl-CoA_oxidase"/>
</dbReference>
<dbReference type="Pfam" id="PF22924">
    <property type="entry name" value="ACOX_C_alpha1"/>
    <property type="match status" value="1"/>
</dbReference>
<gene>
    <name evidence="13" type="ORF">Cfor_09122</name>
</gene>
<dbReference type="OrthoDB" id="538336at2759"/>
<keyword evidence="9" id="KW-0443">Lipid metabolism</keyword>
<dbReference type="Proteomes" id="UP000502823">
    <property type="component" value="Unassembled WGS sequence"/>
</dbReference>
<dbReference type="InterPro" id="IPR046373">
    <property type="entry name" value="Acyl-CoA_Oxase/DH_mid-dom_sf"/>
</dbReference>
<dbReference type="EMBL" id="BLKM01000550">
    <property type="protein sequence ID" value="GFG35465.1"/>
    <property type="molecule type" value="Genomic_DNA"/>
</dbReference>
<evidence type="ECO:0000256" key="3">
    <source>
        <dbReference type="ARBA" id="ARBA00006288"/>
    </source>
</evidence>
<dbReference type="SUPFAM" id="SSF56645">
    <property type="entry name" value="Acyl-CoA dehydrogenase NM domain-like"/>
    <property type="match status" value="1"/>
</dbReference>
<dbReference type="GO" id="GO:0005504">
    <property type="term" value="F:fatty acid binding"/>
    <property type="evidence" value="ECO:0007669"/>
    <property type="project" value="TreeGrafter"/>
</dbReference>
<proteinExistence type="inferred from homology"/>
<dbReference type="GO" id="GO:0071949">
    <property type="term" value="F:FAD binding"/>
    <property type="evidence" value="ECO:0007669"/>
    <property type="project" value="InterPro"/>
</dbReference>
<name>A0A6L2PYA1_COPFO</name>
<evidence type="ECO:0000256" key="6">
    <source>
        <dbReference type="ARBA" id="ARBA00022827"/>
    </source>
</evidence>
<evidence type="ECO:0000256" key="10">
    <source>
        <dbReference type="ARBA" id="ARBA00023140"/>
    </source>
</evidence>
<evidence type="ECO:0000256" key="7">
    <source>
        <dbReference type="ARBA" id="ARBA00022832"/>
    </source>
</evidence>
<evidence type="ECO:0000256" key="2">
    <source>
        <dbReference type="ARBA" id="ARBA00004275"/>
    </source>
</evidence>
<dbReference type="FunFam" id="1.20.140.10:FF:000007">
    <property type="entry name" value="Acyl-coenzyme A oxidase"/>
    <property type="match status" value="1"/>
</dbReference>
<dbReference type="GO" id="GO:0055088">
    <property type="term" value="P:lipid homeostasis"/>
    <property type="evidence" value="ECO:0007669"/>
    <property type="project" value="TreeGrafter"/>
</dbReference>
<keyword evidence="14" id="KW-1185">Reference proteome</keyword>
<dbReference type="PANTHER" id="PTHR10909:SF223">
    <property type="entry name" value="ACYL-COENZYME A OXIDASE"/>
    <property type="match status" value="1"/>
</dbReference>